<evidence type="ECO:0000259" key="2">
    <source>
        <dbReference type="Pfam" id="PF07510"/>
    </source>
</evidence>
<proteinExistence type="predicted"/>
<dbReference type="GO" id="GO:0004519">
    <property type="term" value="F:endonuclease activity"/>
    <property type="evidence" value="ECO:0007669"/>
    <property type="project" value="UniProtKB-KW"/>
</dbReference>
<dbReference type="InterPro" id="IPR011089">
    <property type="entry name" value="GmrSD_C"/>
</dbReference>
<name>A0ABU3KW37_9GAMM</name>
<dbReference type="PANTHER" id="PTHR35149">
    <property type="entry name" value="SLL5132 PROTEIN"/>
    <property type="match status" value="1"/>
</dbReference>
<feature type="domain" description="GmrSD restriction endonucleases N-terminal" evidence="1">
    <location>
        <begin position="20"/>
        <end position="228"/>
    </location>
</feature>
<organism evidence="3 4">
    <name type="scientific">Pseudidiomarina fusca</name>
    <dbReference type="NCBI Taxonomy" id="2965078"/>
    <lineage>
        <taxon>Bacteria</taxon>
        <taxon>Pseudomonadati</taxon>
        <taxon>Pseudomonadota</taxon>
        <taxon>Gammaproteobacteria</taxon>
        <taxon>Alteromonadales</taxon>
        <taxon>Idiomarinaceae</taxon>
        <taxon>Pseudidiomarina</taxon>
    </lineage>
</organism>
<gene>
    <name evidence="3" type="ORF">NOG12_03220</name>
</gene>
<keyword evidence="3" id="KW-0378">Hydrolase</keyword>
<keyword evidence="4" id="KW-1185">Reference proteome</keyword>
<reference evidence="3 4" key="1">
    <citation type="submission" date="2022-07" db="EMBL/GenBank/DDBJ databases">
        <title>Pseudidiomarina sp. nov, a marine bacterium isolated from Pacific Ocean.</title>
        <authorList>
            <person name="Wang Y."/>
        </authorList>
    </citation>
    <scope>NUCLEOTIDE SEQUENCE [LARGE SCALE GENOMIC DNA]</scope>
    <source>
        <strain evidence="3 4">GXY010</strain>
    </source>
</reference>
<sequence length="666" mass="76721">MKQLTSHEKVQTELLTLEKINKSKIGFVVPSYQRPYVWKAEDALKLLDDIVESCKANEPHYFIGSSLSAKYNATDKLIYELIDGQQRITTLMLISIAFKTANIKSALAQVSILNDEPRLTFAIRESVRNLLGSYAGIKSLTKPGYDSIESDPYLKHLHGNLDVLVQQIEALSKGDKIDVNRLADYIFCKVSWVNNVVPRALDLNRLFSSMNTAGVQLEPVDLLKAKLFRKIYTEKSLYNKIWQACEHTNNYFERNLRQLFPNANWNAIEFEHLREFSPAFRVEDAGLEVSLRAHRTISELLAEVVAGDEPSNTEDKEPKDSTDDISDETVYCRSIISFELLLVHTLRIFYAQRGCPDLTPRIKSTNLMACFECLLTEDEEAVKAFLLLLWQVRFQFDKWVVKWVEHDDSIDPQLRLTYVNRPKSSNSYYINRSAAELSELVQLQAVLNFTGDRSAHYWLTALLASLVSKPNLKGPEVLATLEQIDNQLSLTCETQKVASFSLAKDESLALHDWQQFEKYLSTPQGTRFEHYWFQKLEYLLWKQGDKSDERLKRYRITSKNSIEHVHPQQEEYGRILDTTFLDAFGNLVLLSPGENSSYSNQTVAKKKADFASKPRYDSLKLKALFECYEKSGNSWMETQIMQHQREMIDVLRTHYLIKSKPTKPVV</sequence>
<dbReference type="Proteomes" id="UP001305027">
    <property type="component" value="Unassembled WGS sequence"/>
</dbReference>
<protein>
    <submittedName>
        <fullName evidence="3">DUF262 domain-containing HNH endonuclease family protein</fullName>
    </submittedName>
</protein>
<dbReference type="InterPro" id="IPR004919">
    <property type="entry name" value="GmrSD_N"/>
</dbReference>
<dbReference type="Pfam" id="PF07510">
    <property type="entry name" value="GmrSD_C"/>
    <property type="match status" value="1"/>
</dbReference>
<dbReference type="Pfam" id="PF03235">
    <property type="entry name" value="GmrSD_N"/>
    <property type="match status" value="1"/>
</dbReference>
<keyword evidence="3" id="KW-0540">Nuclease</keyword>
<feature type="domain" description="GmrSD restriction endonucleases C-terminal" evidence="2">
    <location>
        <begin position="517"/>
        <end position="649"/>
    </location>
</feature>
<dbReference type="PANTHER" id="PTHR35149:SF2">
    <property type="entry name" value="DUF262 DOMAIN-CONTAINING PROTEIN"/>
    <property type="match status" value="1"/>
</dbReference>
<keyword evidence="3" id="KW-0255">Endonuclease</keyword>
<evidence type="ECO:0000259" key="1">
    <source>
        <dbReference type="Pfam" id="PF03235"/>
    </source>
</evidence>
<comment type="caution">
    <text evidence="3">The sequence shown here is derived from an EMBL/GenBank/DDBJ whole genome shotgun (WGS) entry which is preliminary data.</text>
</comment>
<accession>A0ABU3KW37</accession>
<evidence type="ECO:0000313" key="4">
    <source>
        <dbReference type="Proteomes" id="UP001305027"/>
    </source>
</evidence>
<dbReference type="RefSeq" id="WP_313932402.1">
    <property type="nucleotide sequence ID" value="NZ_JANFPJ010000005.1"/>
</dbReference>
<dbReference type="EMBL" id="JANFPJ010000005">
    <property type="protein sequence ID" value="MDT7525106.1"/>
    <property type="molecule type" value="Genomic_DNA"/>
</dbReference>
<evidence type="ECO:0000313" key="3">
    <source>
        <dbReference type="EMBL" id="MDT7525106.1"/>
    </source>
</evidence>